<dbReference type="Proteomes" id="UP001151516">
    <property type="component" value="Unassembled WGS sequence"/>
</dbReference>
<dbReference type="OrthoDB" id="2143914at2759"/>
<sequence>MLAHRATAFFFTSRHRPLSIPLRSPISRYSAHSPAGPSTDLKKSIFEEARLLRQQEKSIPWYQLAAKHHLSIDVVQGIFSQAEADAQRRQQQSALVTRAAEEHFDSALGQCDWEAVSRELGIPLIECLDLYDASTSTIQSRSLIETNGGWSTLDMERLKRFIATNYADNSAVDWRLAGVLMNVDSLECQRVGLGIFNGPINEVAYRRISEFREAKLGWKEIHQHFQQYPDKASVANRYRGHKLRLQGKTHDVLSAPWTDAERDLVNDLIRRHLRSTTKLELLGIIQRELPARPLSDIRIFYAVYVYGLKLKRLSKGQMVRLQELVAEYDEDWDRIGEALGILPSRARHNWVEFGGDVVDYSALTADEARHLQLLTDAGARPKEAARLLGIRPYRIRGRRIVTAKATAPRQKDDTPFRSFWAAADEETLLKMANEPTANITAKWEHISKTLGRTITICKTRARILRRSRMLERALDDNKSLVTSEVKRQLGLGGAADWSQVSQETGLSIRECLELGQHDDGKARWHYDPDTSSQAMIGRMTSFIKEHYPAPTPVNYRAVSNFMWIVMEDCIQIHEMAQCKFTWTEANVERAAALRAQGLTYKEVARRLAPVLSEANVFAALRRHSLPKQVREPVAAHELEEISRLVDEYAGKHSVVDIATKIRKQLKVGGRHSIYSTINLRIAAHPHYQAKVRDIDYSDLANRIAKGQTTVSLAAKELDVPYRLLVDRMRGLDSRLYSPKWTDEEIRKLIDLVRSCDSQPSHSYISKVIGTKSSMQCRTKVAYLRLKGVLPPAKKKQSKIND</sequence>
<comment type="caution">
    <text evidence="1">The sequence shown here is derived from an EMBL/GenBank/DDBJ whole genome shotgun (WGS) entry which is preliminary data.</text>
</comment>
<gene>
    <name evidence="1" type="ORF">IWW39_002205</name>
</gene>
<evidence type="ECO:0000313" key="1">
    <source>
        <dbReference type="EMBL" id="KAJ2688439.1"/>
    </source>
</evidence>
<protein>
    <submittedName>
        <fullName evidence="1">Uncharacterized protein</fullName>
    </submittedName>
</protein>
<dbReference type="InterPro" id="IPR001005">
    <property type="entry name" value="SANT/Myb"/>
</dbReference>
<dbReference type="InterPro" id="IPR009057">
    <property type="entry name" value="Homeodomain-like_sf"/>
</dbReference>
<dbReference type="EMBL" id="JANBTX010000046">
    <property type="protein sequence ID" value="KAJ2688439.1"/>
    <property type="molecule type" value="Genomic_DNA"/>
</dbReference>
<evidence type="ECO:0000313" key="2">
    <source>
        <dbReference type="Proteomes" id="UP001151516"/>
    </source>
</evidence>
<dbReference type="CDD" id="cd00167">
    <property type="entry name" value="SANT"/>
    <property type="match status" value="1"/>
</dbReference>
<reference evidence="1" key="1">
    <citation type="submission" date="2022-07" db="EMBL/GenBank/DDBJ databases">
        <title>Phylogenomic reconstructions and comparative analyses of Kickxellomycotina fungi.</title>
        <authorList>
            <person name="Reynolds N.K."/>
            <person name="Stajich J.E."/>
            <person name="Barry K."/>
            <person name="Grigoriev I.V."/>
            <person name="Crous P."/>
            <person name="Smith M.E."/>
        </authorList>
    </citation>
    <scope>NUCLEOTIDE SEQUENCE</scope>
    <source>
        <strain evidence="1">CBS 109367</strain>
    </source>
</reference>
<proteinExistence type="predicted"/>
<accession>A0A9W8GLD1</accession>
<dbReference type="Gene3D" id="1.10.10.60">
    <property type="entry name" value="Homeodomain-like"/>
    <property type="match status" value="1"/>
</dbReference>
<dbReference type="SUPFAM" id="SSF46689">
    <property type="entry name" value="Homeodomain-like"/>
    <property type="match status" value="1"/>
</dbReference>
<name>A0A9W8GLD1_9FUNG</name>
<keyword evidence="2" id="KW-1185">Reference proteome</keyword>
<dbReference type="AlphaFoldDB" id="A0A9W8GLD1"/>
<organism evidence="1 2">
    <name type="scientific">Coemansia spiralis</name>
    <dbReference type="NCBI Taxonomy" id="417178"/>
    <lineage>
        <taxon>Eukaryota</taxon>
        <taxon>Fungi</taxon>
        <taxon>Fungi incertae sedis</taxon>
        <taxon>Zoopagomycota</taxon>
        <taxon>Kickxellomycotina</taxon>
        <taxon>Kickxellomycetes</taxon>
        <taxon>Kickxellales</taxon>
        <taxon>Kickxellaceae</taxon>
        <taxon>Coemansia</taxon>
    </lineage>
</organism>